<sequence>MNSRAGKLLSTKRTHYLFYSQMGTTPTPASAAGNLEKSQGWIGSRGDDMPAPDHFNCKGGISTSHEAADTFDEATFKAARKTSVLIDEVSADSVPSYEHALLVPVLAVYYRMGHRFSGPVDRPAPPPEEEV</sequence>
<feature type="region of interest" description="Disordered" evidence="1">
    <location>
        <begin position="29"/>
        <end position="53"/>
    </location>
</feature>
<reference evidence="2 3" key="1">
    <citation type="submission" date="2014-04" db="EMBL/GenBank/DDBJ databases">
        <authorList>
            <consortium name="DOE Joint Genome Institute"/>
            <person name="Kuo A."/>
            <person name="Kohler A."/>
            <person name="Costa M.D."/>
            <person name="Nagy L.G."/>
            <person name="Floudas D."/>
            <person name="Copeland A."/>
            <person name="Barry K.W."/>
            <person name="Cichocki N."/>
            <person name="Veneault-Fourrey C."/>
            <person name="LaButti K."/>
            <person name="Lindquist E.A."/>
            <person name="Lipzen A."/>
            <person name="Lundell T."/>
            <person name="Morin E."/>
            <person name="Murat C."/>
            <person name="Sun H."/>
            <person name="Tunlid A."/>
            <person name="Henrissat B."/>
            <person name="Grigoriev I.V."/>
            <person name="Hibbett D.S."/>
            <person name="Martin F."/>
            <person name="Nordberg H.P."/>
            <person name="Cantor M.N."/>
            <person name="Hua S.X."/>
        </authorList>
    </citation>
    <scope>NUCLEOTIDE SEQUENCE [LARGE SCALE GENOMIC DNA]</scope>
    <source>
        <strain evidence="2 3">Marx 270</strain>
    </source>
</reference>
<protein>
    <submittedName>
        <fullName evidence="2">Uncharacterized protein</fullName>
    </submittedName>
</protein>
<keyword evidence="3" id="KW-1185">Reference proteome</keyword>
<dbReference type="InParanoid" id="A0A0C3PQX7"/>
<organism evidence="2 3">
    <name type="scientific">Pisolithus tinctorius Marx 270</name>
    <dbReference type="NCBI Taxonomy" id="870435"/>
    <lineage>
        <taxon>Eukaryota</taxon>
        <taxon>Fungi</taxon>
        <taxon>Dikarya</taxon>
        <taxon>Basidiomycota</taxon>
        <taxon>Agaricomycotina</taxon>
        <taxon>Agaricomycetes</taxon>
        <taxon>Agaricomycetidae</taxon>
        <taxon>Boletales</taxon>
        <taxon>Sclerodermatineae</taxon>
        <taxon>Pisolithaceae</taxon>
        <taxon>Pisolithus</taxon>
    </lineage>
</organism>
<evidence type="ECO:0000256" key="1">
    <source>
        <dbReference type="SAM" id="MobiDB-lite"/>
    </source>
</evidence>
<dbReference type="EMBL" id="KN831951">
    <property type="protein sequence ID" value="KIO10954.1"/>
    <property type="molecule type" value="Genomic_DNA"/>
</dbReference>
<reference evidence="3" key="2">
    <citation type="submission" date="2015-01" db="EMBL/GenBank/DDBJ databases">
        <title>Evolutionary Origins and Diversification of the Mycorrhizal Mutualists.</title>
        <authorList>
            <consortium name="DOE Joint Genome Institute"/>
            <consortium name="Mycorrhizal Genomics Consortium"/>
            <person name="Kohler A."/>
            <person name="Kuo A."/>
            <person name="Nagy L.G."/>
            <person name="Floudas D."/>
            <person name="Copeland A."/>
            <person name="Barry K.W."/>
            <person name="Cichocki N."/>
            <person name="Veneault-Fourrey C."/>
            <person name="LaButti K."/>
            <person name="Lindquist E.A."/>
            <person name="Lipzen A."/>
            <person name="Lundell T."/>
            <person name="Morin E."/>
            <person name="Murat C."/>
            <person name="Riley R."/>
            <person name="Ohm R."/>
            <person name="Sun H."/>
            <person name="Tunlid A."/>
            <person name="Henrissat B."/>
            <person name="Grigoriev I.V."/>
            <person name="Hibbett D.S."/>
            <person name="Martin F."/>
        </authorList>
    </citation>
    <scope>NUCLEOTIDE SEQUENCE [LARGE SCALE GENOMIC DNA]</scope>
    <source>
        <strain evidence="3">Marx 270</strain>
    </source>
</reference>
<accession>A0A0C3PQX7</accession>
<dbReference type="Proteomes" id="UP000054217">
    <property type="component" value="Unassembled WGS sequence"/>
</dbReference>
<dbReference type="AlphaFoldDB" id="A0A0C3PQX7"/>
<evidence type="ECO:0000313" key="3">
    <source>
        <dbReference type="Proteomes" id="UP000054217"/>
    </source>
</evidence>
<gene>
    <name evidence="2" type="ORF">M404DRAFT_883570</name>
</gene>
<name>A0A0C3PQX7_PISTI</name>
<dbReference type="HOGENOM" id="CLU_1928463_0_0_1"/>
<evidence type="ECO:0000313" key="2">
    <source>
        <dbReference type="EMBL" id="KIO10954.1"/>
    </source>
</evidence>
<proteinExistence type="predicted"/>